<sequence>MSRFISKPGPPPTSCLTCRRRRKKCDLARPQCERCINDGHECLGYENRPRARVNHKDLNMPIPSQTRSFPPLIVGEPLLDSAISRRVEGGRGPNETTAGHVVRPSILGAALLYRISRPTPSANDSYDNTNSSEDHEQSWPQDQSQSIVYSRIPARQHHRVSRLYDPTSSTDSTKNDLIRFIQAFCQSIPPSIDITQMMREGHFARVTNEYHSQRVSYWFMPPSLAIRGTVVDRLRWSKRMTRVMYLTAKVFQALGQDTQTGGSTVKGYIGWIDKFEQRFTTDSSQGLPLNDIGEHLMVYIEATFLKFTIVDNTSGYTLLQKALPKFLQIVAVNPDLYVERPNGDLVVSFPRTLGAPRHELRRFVTYDTIAALLLGVTPLAEYGYDDECSKETPGFDWVHGIPSAFIEIVARVNSWRAGSRVPTNEWEALERRIWAWQSLYTLPKKGFDNKDINVARAAVQEGWRHVLLIYIYMGVCGVSSHDSRVQVSVNRIFDLGESAGSSRIGIHMLPHCIVAGVAARLEKHRIAVYEKLRSFDDTGAWLFSGSQFSQALYHLWHSAGMGGAPVTWDDYVQSRCAVIPI</sequence>
<dbReference type="PROSITE" id="PS00463">
    <property type="entry name" value="ZN2_CY6_FUNGAL_1"/>
    <property type="match status" value="1"/>
</dbReference>
<gene>
    <name evidence="5" type="ORF">RDB_LOCUS135929</name>
</gene>
<comment type="caution">
    <text evidence="5">The sequence shown here is derived from an EMBL/GenBank/DDBJ whole genome shotgun (WGS) entry which is preliminary data.</text>
</comment>
<keyword evidence="2" id="KW-0539">Nucleus</keyword>
<dbReference type="GO" id="GO:0045944">
    <property type="term" value="P:positive regulation of transcription by RNA polymerase II"/>
    <property type="evidence" value="ECO:0007669"/>
    <property type="project" value="TreeGrafter"/>
</dbReference>
<dbReference type="EMBL" id="CAJMWS010000446">
    <property type="protein sequence ID" value="CAE6444633.1"/>
    <property type="molecule type" value="Genomic_DNA"/>
</dbReference>
<dbReference type="PANTHER" id="PTHR37534">
    <property type="entry name" value="TRANSCRIPTIONAL ACTIVATOR PROTEIN UGA3"/>
    <property type="match status" value="1"/>
</dbReference>
<dbReference type="GO" id="GO:0000981">
    <property type="term" value="F:DNA-binding transcription factor activity, RNA polymerase II-specific"/>
    <property type="evidence" value="ECO:0007669"/>
    <property type="project" value="InterPro"/>
</dbReference>
<dbReference type="InterPro" id="IPR036864">
    <property type="entry name" value="Zn2-C6_fun-type_DNA-bd_sf"/>
</dbReference>
<dbReference type="PANTHER" id="PTHR37534:SF7">
    <property type="entry name" value="TRANSCRIPTIONAL ACTIVATOR PROTEIN UGA3"/>
    <property type="match status" value="1"/>
</dbReference>
<dbReference type="Pfam" id="PF00172">
    <property type="entry name" value="Zn_clus"/>
    <property type="match status" value="1"/>
</dbReference>
<organism evidence="5 6">
    <name type="scientific">Rhizoctonia solani</name>
    <dbReference type="NCBI Taxonomy" id="456999"/>
    <lineage>
        <taxon>Eukaryota</taxon>
        <taxon>Fungi</taxon>
        <taxon>Dikarya</taxon>
        <taxon>Basidiomycota</taxon>
        <taxon>Agaricomycotina</taxon>
        <taxon>Agaricomycetes</taxon>
        <taxon>Cantharellales</taxon>
        <taxon>Ceratobasidiaceae</taxon>
        <taxon>Rhizoctonia</taxon>
    </lineage>
</organism>
<feature type="compositionally biased region" description="Polar residues" evidence="3">
    <location>
        <begin position="118"/>
        <end position="131"/>
    </location>
</feature>
<dbReference type="AlphaFoldDB" id="A0A8H3GD82"/>
<dbReference type="Gene3D" id="4.10.240.10">
    <property type="entry name" value="Zn(2)-C6 fungal-type DNA-binding domain"/>
    <property type="match status" value="1"/>
</dbReference>
<dbReference type="Pfam" id="PF11951">
    <property type="entry name" value="Fungal_trans_2"/>
    <property type="match status" value="1"/>
</dbReference>
<dbReference type="SMART" id="SM00066">
    <property type="entry name" value="GAL4"/>
    <property type="match status" value="1"/>
</dbReference>
<dbReference type="InterPro" id="IPR001138">
    <property type="entry name" value="Zn2Cys6_DnaBD"/>
</dbReference>
<protein>
    <recommendedName>
        <fullName evidence="4">Zn(2)-C6 fungal-type domain-containing protein</fullName>
    </recommendedName>
</protein>
<feature type="region of interest" description="Disordered" evidence="3">
    <location>
        <begin position="118"/>
        <end position="144"/>
    </location>
</feature>
<dbReference type="Proteomes" id="UP000663846">
    <property type="component" value="Unassembled WGS sequence"/>
</dbReference>
<evidence type="ECO:0000259" key="4">
    <source>
        <dbReference type="PROSITE" id="PS50048"/>
    </source>
</evidence>
<evidence type="ECO:0000256" key="2">
    <source>
        <dbReference type="ARBA" id="ARBA00023242"/>
    </source>
</evidence>
<comment type="subcellular location">
    <subcellularLocation>
        <location evidence="1">Nucleus</location>
    </subcellularLocation>
</comment>
<dbReference type="PROSITE" id="PS50048">
    <property type="entry name" value="ZN2_CY6_FUNGAL_2"/>
    <property type="match status" value="1"/>
</dbReference>
<name>A0A8H3GD82_9AGAM</name>
<accession>A0A8H3GD82</accession>
<dbReference type="GO" id="GO:0000976">
    <property type="term" value="F:transcription cis-regulatory region binding"/>
    <property type="evidence" value="ECO:0007669"/>
    <property type="project" value="TreeGrafter"/>
</dbReference>
<dbReference type="GO" id="GO:0008270">
    <property type="term" value="F:zinc ion binding"/>
    <property type="evidence" value="ECO:0007669"/>
    <property type="project" value="InterPro"/>
</dbReference>
<evidence type="ECO:0000256" key="1">
    <source>
        <dbReference type="ARBA" id="ARBA00004123"/>
    </source>
</evidence>
<reference evidence="5" key="1">
    <citation type="submission" date="2021-01" db="EMBL/GenBank/DDBJ databases">
        <authorList>
            <person name="Kaushik A."/>
        </authorList>
    </citation>
    <scope>NUCLEOTIDE SEQUENCE</scope>
    <source>
        <strain evidence="5">AG1-1C</strain>
    </source>
</reference>
<evidence type="ECO:0000313" key="6">
    <source>
        <dbReference type="Proteomes" id="UP000663846"/>
    </source>
</evidence>
<dbReference type="SUPFAM" id="SSF57701">
    <property type="entry name" value="Zn2/Cys6 DNA-binding domain"/>
    <property type="match status" value="1"/>
</dbReference>
<evidence type="ECO:0000313" key="5">
    <source>
        <dbReference type="EMBL" id="CAE6444633.1"/>
    </source>
</evidence>
<feature type="domain" description="Zn(2)-C6 fungal-type" evidence="4">
    <location>
        <begin position="14"/>
        <end position="42"/>
    </location>
</feature>
<proteinExistence type="predicted"/>
<evidence type="ECO:0000256" key="3">
    <source>
        <dbReference type="SAM" id="MobiDB-lite"/>
    </source>
</evidence>
<dbReference type="CDD" id="cd00067">
    <property type="entry name" value="GAL4"/>
    <property type="match status" value="1"/>
</dbReference>
<dbReference type="InterPro" id="IPR021858">
    <property type="entry name" value="Fun_TF"/>
</dbReference>
<dbReference type="GO" id="GO:0005634">
    <property type="term" value="C:nucleus"/>
    <property type="evidence" value="ECO:0007669"/>
    <property type="project" value="UniProtKB-SubCell"/>
</dbReference>